<feature type="transmembrane region" description="Helical" evidence="4">
    <location>
        <begin position="299"/>
        <end position="321"/>
    </location>
</feature>
<evidence type="ECO:0000313" key="6">
    <source>
        <dbReference type="EMBL" id="MBP1850186.1"/>
    </source>
</evidence>
<evidence type="ECO:0000313" key="7">
    <source>
        <dbReference type="Proteomes" id="UP000759443"/>
    </source>
</evidence>
<proteinExistence type="predicted"/>
<keyword evidence="7" id="KW-1185">Reference proteome</keyword>
<feature type="transmembrane region" description="Helical" evidence="4">
    <location>
        <begin position="202"/>
        <end position="223"/>
    </location>
</feature>
<dbReference type="RefSeq" id="WP_209943819.1">
    <property type="nucleotide sequence ID" value="NZ_JAGGJU010000004.1"/>
</dbReference>
<evidence type="ECO:0000259" key="5">
    <source>
        <dbReference type="PROSITE" id="PS50850"/>
    </source>
</evidence>
<dbReference type="PROSITE" id="PS50850">
    <property type="entry name" value="MFS"/>
    <property type="match status" value="1"/>
</dbReference>
<accession>A0ABS4DWW2</accession>
<feature type="transmembrane region" description="Helical" evidence="4">
    <location>
        <begin position="140"/>
        <end position="162"/>
    </location>
</feature>
<reference evidence="6 7" key="1">
    <citation type="submission" date="2021-03" db="EMBL/GenBank/DDBJ databases">
        <title>Genomic Encyclopedia of Type Strains, Phase IV (KMG-IV): sequencing the most valuable type-strain genomes for metagenomic binning, comparative biology and taxonomic classification.</title>
        <authorList>
            <person name="Goeker M."/>
        </authorList>
    </citation>
    <scope>NUCLEOTIDE SEQUENCE [LARGE SCALE GENOMIC DNA]</scope>
    <source>
        <strain evidence="6 7">DSM 21600</strain>
    </source>
</reference>
<dbReference type="InterPro" id="IPR011701">
    <property type="entry name" value="MFS"/>
</dbReference>
<evidence type="ECO:0000256" key="2">
    <source>
        <dbReference type="ARBA" id="ARBA00022989"/>
    </source>
</evidence>
<feature type="transmembrane region" description="Helical" evidence="4">
    <location>
        <begin position="168"/>
        <end position="190"/>
    </location>
</feature>
<feature type="transmembrane region" description="Helical" evidence="4">
    <location>
        <begin position="50"/>
        <end position="70"/>
    </location>
</feature>
<feature type="domain" description="Major facilitator superfamily (MFS) profile" evidence="5">
    <location>
        <begin position="16"/>
        <end position="387"/>
    </location>
</feature>
<evidence type="ECO:0000256" key="4">
    <source>
        <dbReference type="SAM" id="Phobius"/>
    </source>
</evidence>
<dbReference type="PANTHER" id="PTHR23521">
    <property type="entry name" value="TRANSPORTER MFS SUPERFAMILY"/>
    <property type="match status" value="1"/>
</dbReference>
<feature type="transmembrane region" description="Helical" evidence="4">
    <location>
        <begin position="106"/>
        <end position="128"/>
    </location>
</feature>
<keyword evidence="3 4" id="KW-0472">Membrane</keyword>
<feature type="transmembrane region" description="Helical" evidence="4">
    <location>
        <begin position="243"/>
        <end position="267"/>
    </location>
</feature>
<protein>
    <submittedName>
        <fullName evidence="6">MFS family permease</fullName>
    </submittedName>
</protein>
<organism evidence="6 7">
    <name type="scientific">Rhizobium halophytocola</name>
    <dbReference type="NCBI Taxonomy" id="735519"/>
    <lineage>
        <taxon>Bacteria</taxon>
        <taxon>Pseudomonadati</taxon>
        <taxon>Pseudomonadota</taxon>
        <taxon>Alphaproteobacteria</taxon>
        <taxon>Hyphomicrobiales</taxon>
        <taxon>Rhizobiaceae</taxon>
        <taxon>Rhizobium/Agrobacterium group</taxon>
        <taxon>Rhizobium</taxon>
    </lineage>
</organism>
<dbReference type="Pfam" id="PF07690">
    <property type="entry name" value="MFS_1"/>
    <property type="match status" value="1"/>
</dbReference>
<keyword evidence="2 4" id="KW-1133">Transmembrane helix</keyword>
<evidence type="ECO:0000256" key="3">
    <source>
        <dbReference type="ARBA" id="ARBA00023136"/>
    </source>
</evidence>
<name>A0ABS4DWW2_9HYPH</name>
<dbReference type="InterPro" id="IPR020846">
    <property type="entry name" value="MFS_dom"/>
</dbReference>
<keyword evidence="1 4" id="KW-0812">Transmembrane</keyword>
<dbReference type="Proteomes" id="UP000759443">
    <property type="component" value="Unassembled WGS sequence"/>
</dbReference>
<dbReference type="Gene3D" id="1.20.1250.20">
    <property type="entry name" value="MFS general substrate transporter like domains"/>
    <property type="match status" value="2"/>
</dbReference>
<comment type="caution">
    <text evidence="6">The sequence shown here is derived from an EMBL/GenBank/DDBJ whole genome shotgun (WGS) entry which is preliminary data.</text>
</comment>
<gene>
    <name evidence="6" type="ORF">J2Z17_001620</name>
</gene>
<dbReference type="InterPro" id="IPR036259">
    <property type="entry name" value="MFS_trans_sf"/>
</dbReference>
<sequence>MRAVALPEDAVPDWAAIAIVIVGVTAFAVAQGLTYPLIAMLFDSRGLSSSLAGLNAACYAAGLAVSTLMLGRLMSLLRGDWLIVAALLGVSFALSTFALFDSLSVWFVARFVLGCSVGIIFTVSEAWLNSACPDRLRGRVSGIYGASLCAGFAAGPLAIPFLGTENGFAFALTAVYVALVAFASALLGRFSRSKPVASAPGGIVAFIRLAPVLALMVLVFGFADIAAISTMPVYLLQRGYSQSFVAFVATMVALPTALTQPLVGWLLDTVSRPVVALMATLVCALAFLVLPLIGSEIALLLTVSVLGAGCFSLYTCALTLLGERFSGGLLVAGSAAYSLVYALGSGLGSGATGWILDLSLTAWPLAMGAILMLFAMVFAVTLRRPAIVEGRGE</sequence>
<evidence type="ECO:0000256" key="1">
    <source>
        <dbReference type="ARBA" id="ARBA00022692"/>
    </source>
</evidence>
<feature type="transmembrane region" description="Helical" evidence="4">
    <location>
        <begin position="82"/>
        <end position="100"/>
    </location>
</feature>
<feature type="transmembrane region" description="Helical" evidence="4">
    <location>
        <begin position="12"/>
        <end position="38"/>
    </location>
</feature>
<feature type="transmembrane region" description="Helical" evidence="4">
    <location>
        <begin position="274"/>
        <end position="293"/>
    </location>
</feature>
<dbReference type="SUPFAM" id="SSF103473">
    <property type="entry name" value="MFS general substrate transporter"/>
    <property type="match status" value="1"/>
</dbReference>
<feature type="transmembrane region" description="Helical" evidence="4">
    <location>
        <begin position="328"/>
        <end position="356"/>
    </location>
</feature>
<dbReference type="EMBL" id="JAGGJU010000004">
    <property type="protein sequence ID" value="MBP1850186.1"/>
    <property type="molecule type" value="Genomic_DNA"/>
</dbReference>
<dbReference type="PANTHER" id="PTHR23521:SF2">
    <property type="entry name" value="TRANSPORTER MFS SUPERFAMILY"/>
    <property type="match status" value="1"/>
</dbReference>
<feature type="transmembrane region" description="Helical" evidence="4">
    <location>
        <begin position="362"/>
        <end position="382"/>
    </location>
</feature>